<keyword evidence="7" id="KW-1185">Reference proteome</keyword>
<evidence type="ECO:0000256" key="3">
    <source>
        <dbReference type="ARBA" id="ARBA00023163"/>
    </source>
</evidence>
<dbReference type="GO" id="GO:0003700">
    <property type="term" value="F:DNA-binding transcription factor activity"/>
    <property type="evidence" value="ECO:0007669"/>
    <property type="project" value="InterPro"/>
</dbReference>
<evidence type="ECO:0000313" key="7">
    <source>
        <dbReference type="Proteomes" id="UP000190016"/>
    </source>
</evidence>
<accession>A0AAJ3TPH7</accession>
<evidence type="ECO:0000313" key="8">
    <source>
        <dbReference type="Proteomes" id="UP000190816"/>
    </source>
</evidence>
<dbReference type="EMBL" id="MAIC01000014">
    <property type="protein sequence ID" value="OPB75359.1"/>
    <property type="molecule type" value="Genomic_DNA"/>
</dbReference>
<dbReference type="SMART" id="SM00342">
    <property type="entry name" value="HTH_ARAC"/>
    <property type="match status" value="1"/>
</dbReference>
<keyword evidence="2" id="KW-0238">DNA-binding</keyword>
<dbReference type="InterPro" id="IPR018060">
    <property type="entry name" value="HTH_AraC"/>
</dbReference>
<protein>
    <recommendedName>
        <fullName evidence="4">HTH araC/xylS-type domain-containing protein</fullName>
    </recommendedName>
</protein>
<comment type="caution">
    <text evidence="5">The sequence shown here is derived from an EMBL/GenBank/DDBJ whole genome shotgun (WGS) entry which is preliminary data.</text>
</comment>
<keyword evidence="1" id="KW-0805">Transcription regulation</keyword>
<evidence type="ECO:0000259" key="4">
    <source>
        <dbReference type="PROSITE" id="PS01124"/>
    </source>
</evidence>
<feature type="domain" description="HTH araC/xylS-type" evidence="4">
    <location>
        <begin position="221"/>
        <end position="301"/>
    </location>
</feature>
<dbReference type="AlphaFoldDB" id="A0AAJ3TPH7"/>
<dbReference type="PRINTS" id="PR00032">
    <property type="entry name" value="HTHARAC"/>
</dbReference>
<dbReference type="InterPro" id="IPR009057">
    <property type="entry name" value="Homeodomain-like_sf"/>
</dbReference>
<dbReference type="PANTHER" id="PTHR43280:SF32">
    <property type="entry name" value="TRANSCRIPTIONAL REGULATORY PROTEIN"/>
    <property type="match status" value="1"/>
</dbReference>
<sequence>MDFLETIVQYYQSTNRVVPEDLIKSGGKSEHFNVLRRYNSLRSLPFHRRDYYKVCLSTGGTVFCTDEGEIVVDQPIICFTDPDIKMSFDMYKEEQDGYLSIFNELYLTPDLKREFKKVQTVLGDQLFPFLLLTDEEYKTLYTYFQLMEQEYQSTLPYKKELMQSFLRLIFNAVIRFQKSRVISDEKSERPDRLVSGFLQLLNNQFPIDAPDTVVRLRNPGDFAELLHVHVNHLNHTLRKLTGKSTSVIIQERILEEAKDLLKNSDWNISEIANSLGFEYVQHFSQFFKKYTQNSPGEYRKCFSIRI</sequence>
<evidence type="ECO:0000313" key="6">
    <source>
        <dbReference type="EMBL" id="OPB92950.1"/>
    </source>
</evidence>
<reference evidence="5 8" key="1">
    <citation type="submission" date="2016-06" db="EMBL/GenBank/DDBJ databases">
        <authorList>
            <person name="Nicholson A.C."/>
        </authorList>
    </citation>
    <scope>NUCLEOTIDE SEQUENCE [LARGE SCALE GENOMIC DNA]</scope>
    <source>
        <strain evidence="5 8">G4123</strain>
    </source>
</reference>
<evidence type="ECO:0000256" key="2">
    <source>
        <dbReference type="ARBA" id="ARBA00023125"/>
    </source>
</evidence>
<dbReference type="Proteomes" id="UP000190816">
    <property type="component" value="Unassembled WGS sequence"/>
</dbReference>
<dbReference type="EMBL" id="MBDS01000002">
    <property type="protein sequence ID" value="OPB92950.1"/>
    <property type="molecule type" value="Genomic_DNA"/>
</dbReference>
<dbReference type="Pfam" id="PF12833">
    <property type="entry name" value="HTH_18"/>
    <property type="match status" value="1"/>
</dbReference>
<evidence type="ECO:0000313" key="5">
    <source>
        <dbReference type="EMBL" id="OPB75359.1"/>
    </source>
</evidence>
<dbReference type="InterPro" id="IPR020449">
    <property type="entry name" value="Tscrpt_reg_AraC-type_HTH"/>
</dbReference>
<dbReference type="RefSeq" id="WP_059323376.1">
    <property type="nucleotide sequence ID" value="NZ_CP016377.1"/>
</dbReference>
<proteinExistence type="predicted"/>
<keyword evidence="3" id="KW-0804">Transcription</keyword>
<evidence type="ECO:0000256" key="1">
    <source>
        <dbReference type="ARBA" id="ARBA00023015"/>
    </source>
</evidence>
<reference evidence="6 7" key="2">
    <citation type="submission" date="2016-07" db="EMBL/GenBank/DDBJ databases">
        <title>Revisiting the Taxonomy of the Elizabethkingia Genus based on Whole-Genome Sequencing, Optical Mapping, and MALDI-TOF.</title>
        <authorList>
            <person name="Nicholson A.C."/>
        </authorList>
    </citation>
    <scope>NUCLEOTIDE SEQUENCE [LARGE SCALE GENOMIC DNA]</scope>
    <source>
        <strain evidence="6 7">C1558</strain>
    </source>
</reference>
<dbReference type="SUPFAM" id="SSF46689">
    <property type="entry name" value="Homeodomain-like"/>
    <property type="match status" value="1"/>
</dbReference>
<dbReference type="KEGG" id="ego:BBD34_13680"/>
<dbReference type="GO" id="GO:0043565">
    <property type="term" value="F:sequence-specific DNA binding"/>
    <property type="evidence" value="ECO:0007669"/>
    <property type="project" value="InterPro"/>
</dbReference>
<dbReference type="PANTHER" id="PTHR43280">
    <property type="entry name" value="ARAC-FAMILY TRANSCRIPTIONAL REGULATOR"/>
    <property type="match status" value="1"/>
</dbReference>
<dbReference type="Proteomes" id="UP000190016">
    <property type="component" value="Unassembled WGS sequence"/>
</dbReference>
<organism evidence="5 8">
    <name type="scientific">Elizabethkingia ursingii</name>
    <dbReference type="NCBI Taxonomy" id="1756150"/>
    <lineage>
        <taxon>Bacteria</taxon>
        <taxon>Pseudomonadati</taxon>
        <taxon>Bacteroidota</taxon>
        <taxon>Flavobacteriia</taxon>
        <taxon>Flavobacteriales</taxon>
        <taxon>Weeksellaceae</taxon>
        <taxon>Elizabethkingia</taxon>
    </lineage>
</organism>
<gene>
    <name evidence="5" type="ORF">BAY32_07435</name>
    <name evidence="6" type="ORF">BB021_00695</name>
</gene>
<name>A0AAJ3TPH7_9FLAO</name>
<dbReference type="PROSITE" id="PS01124">
    <property type="entry name" value="HTH_ARAC_FAMILY_2"/>
    <property type="match status" value="1"/>
</dbReference>
<dbReference type="Gene3D" id="1.10.10.60">
    <property type="entry name" value="Homeodomain-like"/>
    <property type="match status" value="1"/>
</dbReference>